<keyword evidence="6 8" id="KW-0408">Iron</keyword>
<comment type="cofactor">
    <cofactor evidence="1 8">
        <name>heme</name>
        <dbReference type="ChEBI" id="CHEBI:30413"/>
    </cofactor>
</comment>
<dbReference type="GO" id="GO:0004497">
    <property type="term" value="F:monooxygenase activity"/>
    <property type="evidence" value="ECO:0007669"/>
    <property type="project" value="UniProtKB-KW"/>
</dbReference>
<gene>
    <name evidence="10" type="ORF">K432DRAFT_311921</name>
</gene>
<evidence type="ECO:0000256" key="3">
    <source>
        <dbReference type="ARBA" id="ARBA00022617"/>
    </source>
</evidence>
<dbReference type="Proteomes" id="UP000250266">
    <property type="component" value="Unassembled WGS sequence"/>
</dbReference>
<dbReference type="InterPro" id="IPR036396">
    <property type="entry name" value="Cyt_P450_sf"/>
</dbReference>
<proteinExistence type="inferred from homology"/>
<comment type="similarity">
    <text evidence="2 9">Belongs to the cytochrome P450 family.</text>
</comment>
<keyword evidence="7 9" id="KW-0503">Monooxygenase</keyword>
<name>A0A8E2J924_9PEZI</name>
<dbReference type="GO" id="GO:0005506">
    <property type="term" value="F:iron ion binding"/>
    <property type="evidence" value="ECO:0007669"/>
    <property type="project" value="InterPro"/>
</dbReference>
<keyword evidence="3 8" id="KW-0349">Heme</keyword>
<keyword evidence="5 9" id="KW-0560">Oxidoreductase</keyword>
<dbReference type="PROSITE" id="PS00086">
    <property type="entry name" value="CYTOCHROME_P450"/>
    <property type="match status" value="1"/>
</dbReference>
<dbReference type="InterPro" id="IPR050121">
    <property type="entry name" value="Cytochrome_P450_monoxygenase"/>
</dbReference>
<dbReference type="PANTHER" id="PTHR24305:SF29">
    <property type="entry name" value="BENZOATE-PARA-HYDROXYLASE"/>
    <property type="match status" value="1"/>
</dbReference>
<evidence type="ECO:0000256" key="8">
    <source>
        <dbReference type="PIRSR" id="PIRSR602401-1"/>
    </source>
</evidence>
<evidence type="ECO:0000256" key="4">
    <source>
        <dbReference type="ARBA" id="ARBA00022723"/>
    </source>
</evidence>
<evidence type="ECO:0000256" key="2">
    <source>
        <dbReference type="ARBA" id="ARBA00010617"/>
    </source>
</evidence>
<feature type="binding site" description="axial binding residue" evidence="8">
    <location>
        <position position="166"/>
    </location>
    <ligand>
        <name>heme</name>
        <dbReference type="ChEBI" id="CHEBI:30413"/>
    </ligand>
    <ligandPart>
        <name>Fe</name>
        <dbReference type="ChEBI" id="CHEBI:18248"/>
    </ligandPart>
</feature>
<keyword evidence="11" id="KW-1185">Reference proteome</keyword>
<sequence>EMEVNAGFILSAATEPVSDTLCGAVYLLAKHRGVLEKLQKEIESSVKSDKEITMSAFANMPYLHACGGLPSSTVLNEVMRCYTPTPAGARRKTPRGGATISGYYVPEGTIVCIYQYPAFTLPNNWAYPDKFIPERWLPTDHPDRPKATLSDKQDAFQPFGFGPKNCIGKALAYAEMKLIIARFVWHFDFELLDDGFQIEKQKIFLFRDRPPLNVKLSVRKH</sequence>
<evidence type="ECO:0000256" key="6">
    <source>
        <dbReference type="ARBA" id="ARBA00023004"/>
    </source>
</evidence>
<dbReference type="PRINTS" id="PR00385">
    <property type="entry name" value="P450"/>
</dbReference>
<accession>A0A8E2J924</accession>
<dbReference type="AlphaFoldDB" id="A0A8E2J924"/>
<dbReference type="GO" id="GO:0020037">
    <property type="term" value="F:heme binding"/>
    <property type="evidence" value="ECO:0007669"/>
    <property type="project" value="InterPro"/>
</dbReference>
<dbReference type="InterPro" id="IPR002401">
    <property type="entry name" value="Cyt_P450_E_grp-I"/>
</dbReference>
<evidence type="ECO:0000313" key="10">
    <source>
        <dbReference type="EMBL" id="OCK73848.1"/>
    </source>
</evidence>
<dbReference type="GO" id="GO:0016705">
    <property type="term" value="F:oxidoreductase activity, acting on paired donors, with incorporation or reduction of molecular oxygen"/>
    <property type="evidence" value="ECO:0007669"/>
    <property type="project" value="InterPro"/>
</dbReference>
<keyword evidence="4 8" id="KW-0479">Metal-binding</keyword>
<evidence type="ECO:0000256" key="1">
    <source>
        <dbReference type="ARBA" id="ARBA00001971"/>
    </source>
</evidence>
<dbReference type="InterPro" id="IPR017972">
    <property type="entry name" value="Cyt_P450_CS"/>
</dbReference>
<reference evidence="10 11" key="1">
    <citation type="journal article" date="2016" name="Nat. Commun.">
        <title>Ectomycorrhizal ecology is imprinted in the genome of the dominant symbiotic fungus Cenococcum geophilum.</title>
        <authorList>
            <consortium name="DOE Joint Genome Institute"/>
            <person name="Peter M."/>
            <person name="Kohler A."/>
            <person name="Ohm R.A."/>
            <person name="Kuo A."/>
            <person name="Krutzmann J."/>
            <person name="Morin E."/>
            <person name="Arend M."/>
            <person name="Barry K.W."/>
            <person name="Binder M."/>
            <person name="Choi C."/>
            <person name="Clum A."/>
            <person name="Copeland A."/>
            <person name="Grisel N."/>
            <person name="Haridas S."/>
            <person name="Kipfer T."/>
            <person name="LaButti K."/>
            <person name="Lindquist E."/>
            <person name="Lipzen A."/>
            <person name="Maire R."/>
            <person name="Meier B."/>
            <person name="Mihaltcheva S."/>
            <person name="Molinier V."/>
            <person name="Murat C."/>
            <person name="Poggeler S."/>
            <person name="Quandt C.A."/>
            <person name="Sperisen C."/>
            <person name="Tritt A."/>
            <person name="Tisserant E."/>
            <person name="Crous P.W."/>
            <person name="Henrissat B."/>
            <person name="Nehls U."/>
            <person name="Egli S."/>
            <person name="Spatafora J.W."/>
            <person name="Grigoriev I.V."/>
            <person name="Martin F.M."/>
        </authorList>
    </citation>
    <scope>NUCLEOTIDE SEQUENCE [LARGE SCALE GENOMIC DNA]</scope>
    <source>
        <strain evidence="10 11">CBS 459.81</strain>
    </source>
</reference>
<dbReference type="Gene3D" id="1.10.630.10">
    <property type="entry name" value="Cytochrome P450"/>
    <property type="match status" value="1"/>
</dbReference>
<dbReference type="InterPro" id="IPR001128">
    <property type="entry name" value="Cyt_P450"/>
</dbReference>
<protein>
    <submittedName>
        <fullName evidence="10">Cytochrome P450</fullName>
    </submittedName>
</protein>
<dbReference type="PANTHER" id="PTHR24305">
    <property type="entry name" value="CYTOCHROME P450"/>
    <property type="match status" value="1"/>
</dbReference>
<dbReference type="OrthoDB" id="1470350at2759"/>
<evidence type="ECO:0000256" key="5">
    <source>
        <dbReference type="ARBA" id="ARBA00023002"/>
    </source>
</evidence>
<evidence type="ECO:0000256" key="9">
    <source>
        <dbReference type="RuleBase" id="RU000461"/>
    </source>
</evidence>
<dbReference type="Pfam" id="PF00067">
    <property type="entry name" value="p450"/>
    <property type="match status" value="1"/>
</dbReference>
<organism evidence="10 11">
    <name type="scientific">Lepidopterella palustris CBS 459.81</name>
    <dbReference type="NCBI Taxonomy" id="1314670"/>
    <lineage>
        <taxon>Eukaryota</taxon>
        <taxon>Fungi</taxon>
        <taxon>Dikarya</taxon>
        <taxon>Ascomycota</taxon>
        <taxon>Pezizomycotina</taxon>
        <taxon>Dothideomycetes</taxon>
        <taxon>Pleosporomycetidae</taxon>
        <taxon>Mytilinidiales</taxon>
        <taxon>Argynnaceae</taxon>
        <taxon>Lepidopterella</taxon>
    </lineage>
</organism>
<evidence type="ECO:0000256" key="7">
    <source>
        <dbReference type="ARBA" id="ARBA00023033"/>
    </source>
</evidence>
<feature type="non-terminal residue" evidence="10">
    <location>
        <position position="221"/>
    </location>
</feature>
<dbReference type="SUPFAM" id="SSF48264">
    <property type="entry name" value="Cytochrome P450"/>
    <property type="match status" value="1"/>
</dbReference>
<dbReference type="EMBL" id="KV745636">
    <property type="protein sequence ID" value="OCK73848.1"/>
    <property type="molecule type" value="Genomic_DNA"/>
</dbReference>
<evidence type="ECO:0000313" key="11">
    <source>
        <dbReference type="Proteomes" id="UP000250266"/>
    </source>
</evidence>
<dbReference type="PRINTS" id="PR00463">
    <property type="entry name" value="EP450I"/>
</dbReference>